<name>A0A0C9XQP9_9AGAR</name>
<dbReference type="AlphaFoldDB" id="A0A0C9XQP9"/>
<proteinExistence type="predicted"/>
<protein>
    <submittedName>
        <fullName evidence="1">Uncharacterized protein</fullName>
    </submittedName>
</protein>
<accession>A0A0C9XQP9</accession>
<evidence type="ECO:0000313" key="1">
    <source>
        <dbReference type="EMBL" id="KIK07371.1"/>
    </source>
</evidence>
<sequence length="113" mass="12736">YDDGQPLHIARPDDSIIKSITYEEWKALTSVQMQQELRKKNVIVSGWPLKDDISFNEAGLRKVAGTPSRQISINDYSIEPSGNDCRPTVVSGRVRDLWDNRHSSGKILNALDL</sequence>
<reference evidence="2" key="2">
    <citation type="submission" date="2015-01" db="EMBL/GenBank/DDBJ databases">
        <title>Evolutionary Origins and Diversification of the Mycorrhizal Mutualists.</title>
        <authorList>
            <consortium name="DOE Joint Genome Institute"/>
            <consortium name="Mycorrhizal Genomics Consortium"/>
            <person name="Kohler A."/>
            <person name="Kuo A."/>
            <person name="Nagy L.G."/>
            <person name="Floudas D."/>
            <person name="Copeland A."/>
            <person name="Barry K.W."/>
            <person name="Cichocki N."/>
            <person name="Veneault-Fourrey C."/>
            <person name="LaButti K."/>
            <person name="Lindquist E.A."/>
            <person name="Lipzen A."/>
            <person name="Lundell T."/>
            <person name="Morin E."/>
            <person name="Murat C."/>
            <person name="Riley R."/>
            <person name="Ohm R."/>
            <person name="Sun H."/>
            <person name="Tunlid A."/>
            <person name="Henrissat B."/>
            <person name="Grigoriev I.V."/>
            <person name="Hibbett D.S."/>
            <person name="Martin F."/>
        </authorList>
    </citation>
    <scope>NUCLEOTIDE SEQUENCE [LARGE SCALE GENOMIC DNA]</scope>
    <source>
        <strain evidence="2">LaAM-08-1</strain>
    </source>
</reference>
<feature type="non-terminal residue" evidence="1">
    <location>
        <position position="113"/>
    </location>
</feature>
<dbReference type="OrthoDB" id="2916117at2759"/>
<gene>
    <name evidence="1" type="ORF">K443DRAFT_33924</name>
</gene>
<reference evidence="1 2" key="1">
    <citation type="submission" date="2014-04" db="EMBL/GenBank/DDBJ databases">
        <authorList>
            <consortium name="DOE Joint Genome Institute"/>
            <person name="Kuo A."/>
            <person name="Kohler A."/>
            <person name="Nagy L.G."/>
            <person name="Floudas D."/>
            <person name="Copeland A."/>
            <person name="Barry K.W."/>
            <person name="Cichocki N."/>
            <person name="Veneault-Fourrey C."/>
            <person name="LaButti K."/>
            <person name="Lindquist E.A."/>
            <person name="Lipzen A."/>
            <person name="Lundell T."/>
            <person name="Morin E."/>
            <person name="Murat C."/>
            <person name="Sun H."/>
            <person name="Tunlid A."/>
            <person name="Henrissat B."/>
            <person name="Grigoriev I.V."/>
            <person name="Hibbett D.S."/>
            <person name="Martin F."/>
            <person name="Nordberg H.P."/>
            <person name="Cantor M.N."/>
            <person name="Hua S.X."/>
        </authorList>
    </citation>
    <scope>NUCLEOTIDE SEQUENCE [LARGE SCALE GENOMIC DNA]</scope>
    <source>
        <strain evidence="1 2">LaAM-08-1</strain>
    </source>
</reference>
<evidence type="ECO:0000313" key="2">
    <source>
        <dbReference type="Proteomes" id="UP000054477"/>
    </source>
</evidence>
<feature type="non-terminal residue" evidence="1">
    <location>
        <position position="1"/>
    </location>
</feature>
<dbReference type="HOGENOM" id="CLU_2139383_0_0_1"/>
<dbReference type="Proteomes" id="UP000054477">
    <property type="component" value="Unassembled WGS sequence"/>
</dbReference>
<organism evidence="1 2">
    <name type="scientific">Laccaria amethystina LaAM-08-1</name>
    <dbReference type="NCBI Taxonomy" id="1095629"/>
    <lineage>
        <taxon>Eukaryota</taxon>
        <taxon>Fungi</taxon>
        <taxon>Dikarya</taxon>
        <taxon>Basidiomycota</taxon>
        <taxon>Agaricomycotina</taxon>
        <taxon>Agaricomycetes</taxon>
        <taxon>Agaricomycetidae</taxon>
        <taxon>Agaricales</taxon>
        <taxon>Agaricineae</taxon>
        <taxon>Hydnangiaceae</taxon>
        <taxon>Laccaria</taxon>
    </lineage>
</organism>
<dbReference type="EMBL" id="KN838547">
    <property type="protein sequence ID" value="KIK07371.1"/>
    <property type="molecule type" value="Genomic_DNA"/>
</dbReference>
<keyword evidence="2" id="KW-1185">Reference proteome</keyword>